<dbReference type="PANTHER" id="PTHR11596">
    <property type="entry name" value="ALKALINE PHOSPHATASE"/>
    <property type="match status" value="1"/>
</dbReference>
<name>A0A836EUS4_9HYME</name>
<evidence type="ECO:0000256" key="3">
    <source>
        <dbReference type="PIRSR" id="PIRSR601952-1"/>
    </source>
</evidence>
<dbReference type="GO" id="GO:0004035">
    <property type="term" value="F:alkaline phosphatase activity"/>
    <property type="evidence" value="ECO:0007669"/>
    <property type="project" value="UniProtKB-EC"/>
</dbReference>
<proteinExistence type="predicted"/>
<evidence type="ECO:0000256" key="1">
    <source>
        <dbReference type="ARBA" id="ARBA00012647"/>
    </source>
</evidence>
<dbReference type="AlphaFoldDB" id="A0A836EUS4"/>
<gene>
    <name evidence="6" type="primary">Alpl_2</name>
    <name evidence="6" type="ORF">G6Z76_0001160</name>
</gene>
<dbReference type="PANTHER" id="PTHR11596:SF5">
    <property type="entry name" value="ALKALINE PHOSPHATASE"/>
    <property type="match status" value="1"/>
</dbReference>
<evidence type="ECO:0000256" key="2">
    <source>
        <dbReference type="ARBA" id="ARBA00022553"/>
    </source>
</evidence>
<feature type="non-terminal residue" evidence="6">
    <location>
        <position position="196"/>
    </location>
</feature>
<dbReference type="InterPro" id="IPR001952">
    <property type="entry name" value="Alkaline_phosphatase"/>
</dbReference>
<keyword evidence="4" id="KW-0460">Magnesium</keyword>
<organism evidence="6 7">
    <name type="scientific">Acromyrmex charruanus</name>
    <dbReference type="NCBI Taxonomy" id="2715315"/>
    <lineage>
        <taxon>Eukaryota</taxon>
        <taxon>Metazoa</taxon>
        <taxon>Ecdysozoa</taxon>
        <taxon>Arthropoda</taxon>
        <taxon>Hexapoda</taxon>
        <taxon>Insecta</taxon>
        <taxon>Pterygota</taxon>
        <taxon>Neoptera</taxon>
        <taxon>Endopterygota</taxon>
        <taxon>Hymenoptera</taxon>
        <taxon>Apocrita</taxon>
        <taxon>Aculeata</taxon>
        <taxon>Formicoidea</taxon>
        <taxon>Formicidae</taxon>
        <taxon>Myrmicinae</taxon>
        <taxon>Acromyrmex</taxon>
    </lineage>
</organism>
<evidence type="ECO:0000313" key="6">
    <source>
        <dbReference type="EMBL" id="KAG5330293.1"/>
    </source>
</evidence>
<keyword evidence="7" id="KW-1185">Reference proteome</keyword>
<comment type="cofactor">
    <cofactor evidence="4">
        <name>Zn(2+)</name>
        <dbReference type="ChEBI" id="CHEBI:29105"/>
    </cofactor>
    <text evidence="4">Binds 2 Zn(2+) ions.</text>
</comment>
<evidence type="ECO:0000313" key="7">
    <source>
        <dbReference type="Proteomes" id="UP000669903"/>
    </source>
</evidence>
<dbReference type="Pfam" id="PF00245">
    <property type="entry name" value="Alk_phosphatase"/>
    <property type="match status" value="1"/>
</dbReference>
<feature type="binding site" evidence="4">
    <location>
        <position position="73"/>
    </location>
    <ligand>
        <name>Zn(2+)</name>
        <dbReference type="ChEBI" id="CHEBI:29105"/>
        <label>2</label>
    </ligand>
</feature>
<sequence>MRRYPLHINVALTVVLLAMCATVVRAGKREREVWYETATRAIETRIREAASTSVSGTTPPTGMARGVVLFVGDGMGMSTLTAARILAGQRHGNPGEETQLAWESFPAVALARIARQPDVRVHSGWVVTAFVLMLHASTFEGIASLDVSQMYSFGTSICTKSYPYETCARYLHRYLCMKCGSIHIYVIAKEQAHKCA</sequence>
<protein>
    <recommendedName>
        <fullName evidence="1">alkaline phosphatase</fullName>
        <ecNumber evidence="1">3.1.3.1</ecNumber>
    </recommendedName>
</protein>
<dbReference type="InterPro" id="IPR017850">
    <property type="entry name" value="Alkaline_phosphatase_core_sf"/>
</dbReference>
<dbReference type="Proteomes" id="UP000669903">
    <property type="component" value="Unassembled WGS sequence"/>
</dbReference>
<feature type="chain" id="PRO_5032415366" description="alkaline phosphatase" evidence="5">
    <location>
        <begin position="27"/>
        <end position="196"/>
    </location>
</feature>
<feature type="active site" description="Phosphoserine intermediate" evidence="3">
    <location>
        <position position="123"/>
    </location>
</feature>
<comment type="cofactor">
    <cofactor evidence="4">
        <name>Mg(2+)</name>
        <dbReference type="ChEBI" id="CHEBI:18420"/>
    </cofactor>
    <text evidence="4">Binds 1 Mg(2+) ion.</text>
</comment>
<keyword evidence="5" id="KW-0732">Signal</keyword>
<evidence type="ECO:0000256" key="5">
    <source>
        <dbReference type="SAM" id="SignalP"/>
    </source>
</evidence>
<dbReference type="SUPFAM" id="SSF53649">
    <property type="entry name" value="Alkaline phosphatase-like"/>
    <property type="match status" value="1"/>
</dbReference>
<dbReference type="GO" id="GO:0046872">
    <property type="term" value="F:metal ion binding"/>
    <property type="evidence" value="ECO:0007669"/>
    <property type="project" value="UniProtKB-KW"/>
</dbReference>
<reference evidence="6" key="1">
    <citation type="submission" date="2020-03" db="EMBL/GenBank/DDBJ databases">
        <title>Relaxed selection underlies rapid genomic changes in the transitions from sociality to social parasitism in ants.</title>
        <authorList>
            <person name="Bi X."/>
        </authorList>
    </citation>
    <scope>NUCLEOTIDE SEQUENCE</scope>
    <source>
        <strain evidence="6">BGI-DK2014a</strain>
        <tissue evidence="6">Whole body</tissue>
    </source>
</reference>
<keyword evidence="2" id="KW-0597">Phosphoprotein</keyword>
<dbReference type="EC" id="3.1.3.1" evidence="1"/>
<dbReference type="Gene3D" id="3.40.720.10">
    <property type="entry name" value="Alkaline Phosphatase, subunit A"/>
    <property type="match status" value="1"/>
</dbReference>
<feature type="signal peptide" evidence="5">
    <location>
        <begin position="1"/>
        <end position="26"/>
    </location>
</feature>
<feature type="non-terminal residue" evidence="6">
    <location>
        <position position="1"/>
    </location>
</feature>
<keyword evidence="4" id="KW-0479">Metal-binding</keyword>
<comment type="caution">
    <text evidence="6">The sequence shown here is derived from an EMBL/GenBank/DDBJ whole genome shotgun (WGS) entry which is preliminary data.</text>
</comment>
<keyword evidence="4" id="KW-0862">Zinc</keyword>
<dbReference type="EMBL" id="JAANIC010005865">
    <property type="protein sequence ID" value="KAG5330293.1"/>
    <property type="molecule type" value="Genomic_DNA"/>
</dbReference>
<accession>A0A836EUS4</accession>
<evidence type="ECO:0000256" key="4">
    <source>
        <dbReference type="PIRSR" id="PIRSR601952-2"/>
    </source>
</evidence>